<dbReference type="Pfam" id="PF07282">
    <property type="entry name" value="Cas12f1-like_TNB"/>
    <property type="match status" value="1"/>
</dbReference>
<dbReference type="RefSeq" id="WP_021056224.1">
    <property type="nucleotide sequence ID" value="NZ_KE356561.1"/>
</dbReference>
<dbReference type="AlphaFoldDB" id="U1PWE9"/>
<reference evidence="4 5" key="1">
    <citation type="journal article" date="2013" name="PLoS ONE">
        <title>Assembly-driven community genomics of a hypersaline microbial ecosystem.</title>
        <authorList>
            <person name="Podell S."/>
            <person name="Ugalde J.A."/>
            <person name="Narasingarao P."/>
            <person name="Banfield J.F."/>
            <person name="Heidelberg K.B."/>
            <person name="Allen E.E."/>
        </authorList>
    </citation>
    <scope>NUCLEOTIDE SEQUENCE [LARGE SCALE GENOMIC DNA]</scope>
    <source>
        <strain evidence="5">J07HQW2</strain>
    </source>
</reference>
<evidence type="ECO:0000259" key="3">
    <source>
        <dbReference type="Pfam" id="PF07282"/>
    </source>
</evidence>
<dbReference type="Proteomes" id="UP000030710">
    <property type="component" value="Unassembled WGS sequence"/>
</dbReference>
<name>U1PWE9_9EURY</name>
<evidence type="ECO:0000313" key="5">
    <source>
        <dbReference type="Proteomes" id="UP000030710"/>
    </source>
</evidence>
<protein>
    <submittedName>
        <fullName evidence="4">Transposase</fullName>
    </submittedName>
</protein>
<feature type="region of interest" description="Disordered" evidence="2">
    <location>
        <begin position="90"/>
        <end position="110"/>
    </location>
</feature>
<organism evidence="4 5">
    <name type="scientific">Haloquadratum walsbyi J07HQW2</name>
    <dbReference type="NCBI Taxonomy" id="1238425"/>
    <lineage>
        <taxon>Archaea</taxon>
        <taxon>Methanobacteriati</taxon>
        <taxon>Methanobacteriota</taxon>
        <taxon>Stenosarchaea group</taxon>
        <taxon>Halobacteria</taxon>
        <taxon>Halobacteriales</taxon>
        <taxon>Haloferacaceae</taxon>
        <taxon>Haloquadratum</taxon>
    </lineage>
</organism>
<feature type="domain" description="Cas12f1-like TNB" evidence="3">
    <location>
        <begin position="32"/>
        <end position="50"/>
    </location>
</feature>
<keyword evidence="1" id="KW-0238">DNA-binding</keyword>
<evidence type="ECO:0000256" key="1">
    <source>
        <dbReference type="ARBA" id="ARBA00023125"/>
    </source>
</evidence>
<gene>
    <name evidence="4" type="ORF">J07HQW2_03245</name>
</gene>
<evidence type="ECO:0000256" key="2">
    <source>
        <dbReference type="SAM" id="MobiDB-lite"/>
    </source>
</evidence>
<dbReference type="HOGENOM" id="CLU_2165226_0_0_2"/>
<feature type="compositionally biased region" description="Basic and acidic residues" evidence="2">
    <location>
        <begin position="90"/>
        <end position="101"/>
    </location>
</feature>
<proteinExistence type="predicted"/>
<evidence type="ECO:0000313" key="4">
    <source>
        <dbReference type="EMBL" id="ERG96761.1"/>
    </source>
</evidence>
<dbReference type="EMBL" id="KE356561">
    <property type="protein sequence ID" value="ERG96761.1"/>
    <property type="molecule type" value="Genomic_DNA"/>
</dbReference>
<dbReference type="InterPro" id="IPR010095">
    <property type="entry name" value="Cas12f1-like_TNB"/>
</dbReference>
<accession>U1PWE9</accession>
<sequence>MTEFEILQRVLYQDHQTVIPGVCFKLDTTYERCPACGFEIDRDANAAINMLSRDFEKLGLGQSEGVSPVETALALFTSSGSCGVVDGKRVVETEQNREPQPHPHRSRASG</sequence>
<dbReference type="GO" id="GO:0003677">
    <property type="term" value="F:DNA binding"/>
    <property type="evidence" value="ECO:0007669"/>
    <property type="project" value="UniProtKB-KW"/>
</dbReference>
<dbReference type="eggNOG" id="arCOG00684">
    <property type="taxonomic scope" value="Archaea"/>
</dbReference>